<evidence type="ECO:0000313" key="3">
    <source>
        <dbReference type="EMBL" id="ACV50186.1"/>
    </source>
</evidence>
<feature type="region of interest" description="Disordered" evidence="2">
    <location>
        <begin position="1"/>
        <end position="30"/>
    </location>
</feature>
<reference evidence="4" key="1">
    <citation type="submission" date="2009-07" db="EMBL/GenBank/DDBJ databases">
        <authorList>
            <person name="Kropinski A.M."/>
            <person name="Villegas A."/>
            <person name="Lingohr E.J."/>
        </authorList>
    </citation>
    <scope>NUCLEOTIDE SEQUENCE [LARGE SCALE GENOMIC DNA]</scope>
</reference>
<gene>
    <name evidence="3" type="primary">164</name>
</gene>
<feature type="coiled-coil region" evidence="1">
    <location>
        <begin position="304"/>
        <end position="338"/>
    </location>
</feature>
<dbReference type="GeneID" id="8684112"/>
<keyword evidence="4" id="KW-1185">Reference proteome</keyword>
<evidence type="ECO:0000313" key="4">
    <source>
        <dbReference type="Proteomes" id="UP000008986"/>
    </source>
</evidence>
<organismHost>
    <name type="scientific">Delftia acidovorans</name>
    <name type="common">Pseudomonas acidovorans</name>
    <name type="synonym">Comamonas acidovorans</name>
    <dbReference type="NCBI Taxonomy" id="80866"/>
</organismHost>
<evidence type="ECO:0000256" key="2">
    <source>
        <dbReference type="SAM" id="MobiDB-lite"/>
    </source>
</evidence>
<dbReference type="KEGG" id="vg:8684112"/>
<proteinExistence type="predicted"/>
<name>C9DGD5_BPW14</name>
<dbReference type="EMBL" id="GQ357915">
    <property type="protein sequence ID" value="ACV50186.1"/>
    <property type="molecule type" value="Genomic_DNA"/>
</dbReference>
<accession>C9DGD5</accession>
<dbReference type="RefSeq" id="YP_003359018.1">
    <property type="nucleotide sequence ID" value="NC_013697.1"/>
</dbReference>
<keyword evidence="1" id="KW-0175">Coiled coil</keyword>
<organism evidence="3 4">
    <name type="scientific">Delftia phage PhiW-14</name>
    <name type="common">Deftia acidovorans bacteriophage phiW-14</name>
    <dbReference type="NCBI Taxonomy" id="665032"/>
    <lineage>
        <taxon>Viruses</taxon>
        <taxon>Duplodnaviria</taxon>
        <taxon>Heunggongvirae</taxon>
        <taxon>Uroviricota</taxon>
        <taxon>Caudoviricetes</taxon>
        <taxon>Ionavirus</taxon>
        <taxon>Ionavirus W14</taxon>
    </lineage>
</organism>
<sequence>MIPTQTLNTTRQESGQAMNKQYSERLSSQGPVGEVTNHIEVVTAWAAVMEATGAHSITAKSTDSMRLLLSEKGYKSHSTFLSEILAGTAAQRRGLRIIPEKVFRNNGHLMISYQSVPIHAAEDMGIYGSQLTYKHINGPTGLLPAKEYSQVFEDFAWFNGFTMGTPDPGRTRPVQRVYIDSLGALEYPAACSVGPDVVLHPISAERVSGGLELLFSLSNKPRVDLSKFTLASDKMPEKDGAYWVLGRDHNKKNFLVCTGWDSECKRWTINDGTRANREILMWLPLEEPVTLSELVIHYEKAKGLSDQRKKLNTLERDRKQIEHQLAENTRMIEEVKQSLGL</sequence>
<evidence type="ECO:0000256" key="1">
    <source>
        <dbReference type="SAM" id="Coils"/>
    </source>
</evidence>
<protein>
    <submittedName>
        <fullName evidence="3">Uncharacterized protein</fullName>
    </submittedName>
</protein>
<dbReference type="Proteomes" id="UP000008986">
    <property type="component" value="Segment"/>
</dbReference>